<dbReference type="Gene3D" id="3.40.50.10810">
    <property type="entry name" value="Tandem AAA-ATPase domain"/>
    <property type="match status" value="1"/>
</dbReference>
<organism evidence="1 2">
    <name type="scientific">Austropuccinia psidii MF-1</name>
    <dbReference type="NCBI Taxonomy" id="1389203"/>
    <lineage>
        <taxon>Eukaryota</taxon>
        <taxon>Fungi</taxon>
        <taxon>Dikarya</taxon>
        <taxon>Basidiomycota</taxon>
        <taxon>Pucciniomycotina</taxon>
        <taxon>Pucciniomycetes</taxon>
        <taxon>Pucciniales</taxon>
        <taxon>Sphaerophragmiaceae</taxon>
        <taxon>Austropuccinia</taxon>
    </lineage>
</organism>
<evidence type="ECO:0000313" key="1">
    <source>
        <dbReference type="EMBL" id="MBW0475173.1"/>
    </source>
</evidence>
<protein>
    <recommendedName>
        <fullName evidence="3">SNF2 N-terminal domain-containing protein</fullName>
    </recommendedName>
</protein>
<proteinExistence type="predicted"/>
<evidence type="ECO:0008006" key="3">
    <source>
        <dbReference type="Google" id="ProtNLM"/>
    </source>
</evidence>
<comment type="caution">
    <text evidence="1">The sequence shown here is derived from an EMBL/GenBank/DDBJ whole genome shotgun (WGS) entry which is preliminary data.</text>
</comment>
<keyword evidence="2" id="KW-1185">Reference proteome</keyword>
<dbReference type="InterPro" id="IPR038718">
    <property type="entry name" value="SNF2-like_sf"/>
</dbReference>
<dbReference type="AlphaFoldDB" id="A0A9Q3C1E9"/>
<gene>
    <name evidence="1" type="ORF">O181_014888</name>
</gene>
<evidence type="ECO:0000313" key="2">
    <source>
        <dbReference type="Proteomes" id="UP000765509"/>
    </source>
</evidence>
<sequence length="193" mass="22082">MSTFYYNISHFKLDATLILCSLSIYFQAKTDTISQCIRPFHDDPSLIKKTRLAFLWDREICNGKSTHNLWPSSPPGLTFNARQKITNKLISSFESLLTSTPLGGLLPDDMGLGKLIQAIALIGTSKEWLITRPQGSMPTLLNHQLAIRNIHEFSGWGPASQNLPWPHLPLIVQDQYLTMLYNHYFLQYYRQVI</sequence>
<dbReference type="Proteomes" id="UP000765509">
    <property type="component" value="Unassembled WGS sequence"/>
</dbReference>
<dbReference type="EMBL" id="AVOT02004012">
    <property type="protein sequence ID" value="MBW0475173.1"/>
    <property type="molecule type" value="Genomic_DNA"/>
</dbReference>
<name>A0A9Q3C1E9_9BASI</name>
<accession>A0A9Q3C1E9</accession>
<reference evidence="1" key="1">
    <citation type="submission" date="2021-03" db="EMBL/GenBank/DDBJ databases">
        <title>Draft genome sequence of rust myrtle Austropuccinia psidii MF-1, a brazilian biotype.</title>
        <authorList>
            <person name="Quecine M.C."/>
            <person name="Pachon D.M.R."/>
            <person name="Bonatelli M.L."/>
            <person name="Correr F.H."/>
            <person name="Franceschini L.M."/>
            <person name="Leite T.F."/>
            <person name="Margarido G.R.A."/>
            <person name="Almeida C.A."/>
            <person name="Ferrarezi J.A."/>
            <person name="Labate C.A."/>
        </authorList>
    </citation>
    <scope>NUCLEOTIDE SEQUENCE</scope>
    <source>
        <strain evidence="1">MF-1</strain>
    </source>
</reference>